<feature type="transmembrane region" description="Helical" evidence="1">
    <location>
        <begin position="266"/>
        <end position="287"/>
    </location>
</feature>
<feature type="transmembrane region" description="Helical" evidence="1">
    <location>
        <begin position="154"/>
        <end position="173"/>
    </location>
</feature>
<dbReference type="PANTHER" id="PTHR23028:SF53">
    <property type="entry name" value="ACYL_TRANSF_3 DOMAIN-CONTAINING PROTEIN"/>
    <property type="match status" value="1"/>
</dbReference>
<keyword evidence="1" id="KW-0472">Membrane</keyword>
<dbReference type="Proteomes" id="UP000295727">
    <property type="component" value="Chromosome 1"/>
</dbReference>
<keyword evidence="1" id="KW-1133">Transmembrane helix</keyword>
<dbReference type="PANTHER" id="PTHR23028">
    <property type="entry name" value="ACETYLTRANSFERASE"/>
    <property type="match status" value="1"/>
</dbReference>
<evidence type="ECO:0000256" key="1">
    <source>
        <dbReference type="SAM" id="Phobius"/>
    </source>
</evidence>
<dbReference type="AlphaFoldDB" id="A0A4V1AZ84"/>
<keyword evidence="3" id="KW-0012">Acyltransferase</keyword>
<feature type="transmembrane region" description="Helical" evidence="1">
    <location>
        <begin position="48"/>
        <end position="67"/>
    </location>
</feature>
<dbReference type="EMBL" id="CP038148">
    <property type="protein sequence ID" value="QBQ98382.1"/>
    <property type="molecule type" value="Genomic_DNA"/>
</dbReference>
<feature type="domain" description="Acyltransferase 3" evidence="2">
    <location>
        <begin position="19"/>
        <end position="349"/>
    </location>
</feature>
<sequence>MPASTARPRMPITPAVSVSLDLLRFALAAIVAVGHLTQRYFQNTWPDMTSVAIVAVGGFFLLSGYTIRSLSPSVADFDARRFFVDRATRLLSVTLLALVVTLALDTYSSTVAPGWYNANWGVQADHPVLRVAANVLLVNQAWALDVSPFSNSPFWSLGFEAGFYVIWGTLLFCRRTGRTLLIPAAVALLYGPNVIVMLPFWLVGVLIHDHFVTPPSRRGAIVTLVVSLAAALAVVVSYPELKPALNRGLDAIFLAIGCPRRVHPPLIFGCLLFACGLVVLFAALALAGPRVRPGARLVAFARKLGDATFPLYLLHFPLLVAIGATRQGQPLSTVGKLVVLVVLVALAFAVVPLGDRLKNAMRALAKGGETAAPVRGVAGADDVIR</sequence>
<proteinExistence type="predicted"/>
<organism evidence="3 4">
    <name type="scientific">Paraburkholderia pallida</name>
    <dbReference type="NCBI Taxonomy" id="2547399"/>
    <lineage>
        <taxon>Bacteria</taxon>
        <taxon>Pseudomonadati</taxon>
        <taxon>Pseudomonadota</taxon>
        <taxon>Betaproteobacteria</taxon>
        <taxon>Burkholderiales</taxon>
        <taxon>Burkholderiaceae</taxon>
        <taxon>Paraburkholderia</taxon>
    </lineage>
</organism>
<reference evidence="3 4" key="1">
    <citation type="submission" date="2019-03" db="EMBL/GenBank/DDBJ databases">
        <title>Paraburkholderia sp. 7MH5, isolated from subtropical forest soil.</title>
        <authorList>
            <person name="Gao Z.-H."/>
            <person name="Qiu L.-H."/>
        </authorList>
    </citation>
    <scope>NUCLEOTIDE SEQUENCE [LARGE SCALE GENOMIC DNA]</scope>
    <source>
        <strain evidence="3 4">7MH5</strain>
    </source>
</reference>
<dbReference type="InterPro" id="IPR050879">
    <property type="entry name" value="Acyltransferase_3"/>
</dbReference>
<keyword evidence="4" id="KW-1185">Reference proteome</keyword>
<feature type="transmembrane region" description="Helical" evidence="1">
    <location>
        <begin position="307"/>
        <end position="325"/>
    </location>
</feature>
<evidence type="ECO:0000313" key="3">
    <source>
        <dbReference type="EMBL" id="QBQ98382.1"/>
    </source>
</evidence>
<dbReference type="GO" id="GO:0016747">
    <property type="term" value="F:acyltransferase activity, transferring groups other than amino-acyl groups"/>
    <property type="evidence" value="ECO:0007669"/>
    <property type="project" value="InterPro"/>
</dbReference>
<gene>
    <name evidence="3" type="ORF">E1956_15200</name>
</gene>
<protein>
    <submittedName>
        <fullName evidence="3">Acyltransferase</fullName>
    </submittedName>
</protein>
<dbReference type="RefSeq" id="WP_134750131.1">
    <property type="nucleotide sequence ID" value="NZ_CP038148.1"/>
</dbReference>
<accession>A0A4V1AZ84</accession>
<dbReference type="KEGG" id="ppai:E1956_15200"/>
<feature type="transmembrane region" description="Helical" evidence="1">
    <location>
        <begin position="337"/>
        <end position="354"/>
    </location>
</feature>
<keyword evidence="1" id="KW-0812">Transmembrane</keyword>
<dbReference type="GO" id="GO:0016020">
    <property type="term" value="C:membrane"/>
    <property type="evidence" value="ECO:0007669"/>
    <property type="project" value="TreeGrafter"/>
</dbReference>
<dbReference type="Pfam" id="PF01757">
    <property type="entry name" value="Acyl_transf_3"/>
    <property type="match status" value="1"/>
</dbReference>
<dbReference type="OrthoDB" id="9796461at2"/>
<evidence type="ECO:0000259" key="2">
    <source>
        <dbReference type="Pfam" id="PF01757"/>
    </source>
</evidence>
<feature type="transmembrane region" description="Helical" evidence="1">
    <location>
        <begin position="219"/>
        <end position="238"/>
    </location>
</feature>
<keyword evidence="3" id="KW-0808">Transferase</keyword>
<feature type="transmembrane region" description="Helical" evidence="1">
    <location>
        <begin position="87"/>
        <end position="104"/>
    </location>
</feature>
<dbReference type="GO" id="GO:0000271">
    <property type="term" value="P:polysaccharide biosynthetic process"/>
    <property type="evidence" value="ECO:0007669"/>
    <property type="project" value="TreeGrafter"/>
</dbReference>
<feature type="transmembrane region" description="Helical" evidence="1">
    <location>
        <begin position="180"/>
        <end position="207"/>
    </location>
</feature>
<evidence type="ECO:0000313" key="4">
    <source>
        <dbReference type="Proteomes" id="UP000295727"/>
    </source>
</evidence>
<name>A0A4V1AZ84_9BURK</name>
<dbReference type="InterPro" id="IPR002656">
    <property type="entry name" value="Acyl_transf_3_dom"/>
</dbReference>
<feature type="transmembrane region" description="Helical" evidence="1">
    <location>
        <begin position="12"/>
        <end position="36"/>
    </location>
</feature>